<keyword evidence="3 6" id="KW-0378">Hydrolase</keyword>
<dbReference type="InterPro" id="IPR038765">
    <property type="entry name" value="Papain-like_cys_pep_sf"/>
</dbReference>
<dbReference type="PANTHER" id="PTHR10183:SF379">
    <property type="entry name" value="CALPAIN-5"/>
    <property type="match status" value="1"/>
</dbReference>
<evidence type="ECO:0000256" key="4">
    <source>
        <dbReference type="ARBA" id="ARBA00022807"/>
    </source>
</evidence>
<dbReference type="AlphaFoldDB" id="A0A8X6P175"/>
<accession>A0A8X6P175</accession>
<evidence type="ECO:0000313" key="9">
    <source>
        <dbReference type="EMBL" id="GFT41652.1"/>
    </source>
</evidence>
<name>A0A8X6P175_NEPPI</name>
<dbReference type="PRINTS" id="PR00704">
    <property type="entry name" value="CALPAIN"/>
</dbReference>
<evidence type="ECO:0000259" key="8">
    <source>
        <dbReference type="PROSITE" id="PS50203"/>
    </source>
</evidence>
<reference evidence="9" key="1">
    <citation type="submission" date="2020-08" db="EMBL/GenBank/DDBJ databases">
        <title>Multicomponent nature underlies the extraordinary mechanical properties of spider dragline silk.</title>
        <authorList>
            <person name="Kono N."/>
            <person name="Nakamura H."/>
            <person name="Mori M."/>
            <person name="Yoshida Y."/>
            <person name="Ohtoshi R."/>
            <person name="Malay A.D."/>
            <person name="Moran D.A.P."/>
            <person name="Tomita M."/>
            <person name="Numata K."/>
            <person name="Arakawa K."/>
        </authorList>
    </citation>
    <scope>NUCLEOTIDE SEQUENCE</scope>
</reference>
<dbReference type="CDD" id="cd00044">
    <property type="entry name" value="CysPc"/>
    <property type="match status" value="1"/>
</dbReference>
<dbReference type="SUPFAM" id="SSF54001">
    <property type="entry name" value="Cysteine proteinases"/>
    <property type="match status" value="1"/>
</dbReference>
<dbReference type="Gene3D" id="2.60.120.380">
    <property type="match status" value="1"/>
</dbReference>
<dbReference type="GO" id="GO:0005737">
    <property type="term" value="C:cytoplasm"/>
    <property type="evidence" value="ECO:0007669"/>
    <property type="project" value="TreeGrafter"/>
</dbReference>
<feature type="active site" evidence="5 6">
    <location>
        <position position="191"/>
    </location>
</feature>
<protein>
    <submittedName>
        <fullName evidence="9">Calpain-B</fullName>
    </submittedName>
</protein>
<feature type="active site" evidence="5 6">
    <location>
        <position position="373"/>
    </location>
</feature>
<dbReference type="InterPro" id="IPR036213">
    <property type="entry name" value="Calpain_III_sf"/>
</dbReference>
<dbReference type="InterPro" id="IPR033883">
    <property type="entry name" value="C2_III"/>
</dbReference>
<dbReference type="CDD" id="cd00214">
    <property type="entry name" value="Calpain_III"/>
    <property type="match status" value="1"/>
</dbReference>
<dbReference type="Proteomes" id="UP000887013">
    <property type="component" value="Unassembled WGS sequence"/>
</dbReference>
<evidence type="ECO:0000256" key="6">
    <source>
        <dbReference type="PROSITE-ProRule" id="PRU00239"/>
    </source>
</evidence>
<dbReference type="GO" id="GO:0006508">
    <property type="term" value="P:proteolysis"/>
    <property type="evidence" value="ECO:0007669"/>
    <property type="project" value="UniProtKB-KW"/>
</dbReference>
<proteinExistence type="inferred from homology"/>
<dbReference type="InterPro" id="IPR022683">
    <property type="entry name" value="Calpain_III"/>
</dbReference>
<dbReference type="Pfam" id="PF01067">
    <property type="entry name" value="Calpain_III"/>
    <property type="match status" value="1"/>
</dbReference>
<dbReference type="PROSITE" id="PS50203">
    <property type="entry name" value="CALPAIN_CAT"/>
    <property type="match status" value="1"/>
</dbReference>
<dbReference type="OrthoDB" id="424753at2759"/>
<evidence type="ECO:0000256" key="2">
    <source>
        <dbReference type="ARBA" id="ARBA00022670"/>
    </source>
</evidence>
<dbReference type="SMART" id="SM00720">
    <property type="entry name" value="calpain_III"/>
    <property type="match status" value="1"/>
</dbReference>
<evidence type="ECO:0000256" key="1">
    <source>
        <dbReference type="ARBA" id="ARBA00007623"/>
    </source>
</evidence>
<feature type="domain" description="Calpain catalytic" evidence="8">
    <location>
        <begin position="135"/>
        <end position="433"/>
    </location>
</feature>
<feature type="compositionally biased region" description="Pro residues" evidence="7">
    <location>
        <begin position="55"/>
        <end position="64"/>
    </location>
</feature>
<evidence type="ECO:0000256" key="3">
    <source>
        <dbReference type="ARBA" id="ARBA00022801"/>
    </source>
</evidence>
<comment type="similarity">
    <text evidence="1">Belongs to the peptidase C2 family.</text>
</comment>
<dbReference type="PANTHER" id="PTHR10183">
    <property type="entry name" value="CALPAIN"/>
    <property type="match status" value="1"/>
</dbReference>
<dbReference type="FunFam" id="3.90.70.10:FF:000001">
    <property type="entry name" value="Calpain-1 catalytic subunit"/>
    <property type="match status" value="1"/>
</dbReference>
<feature type="active site" evidence="5 6">
    <location>
        <position position="348"/>
    </location>
</feature>
<evidence type="ECO:0000256" key="7">
    <source>
        <dbReference type="SAM" id="MobiDB-lite"/>
    </source>
</evidence>
<dbReference type="Pfam" id="PF00648">
    <property type="entry name" value="Peptidase_C2"/>
    <property type="match status" value="1"/>
</dbReference>
<feature type="region of interest" description="Disordered" evidence="7">
    <location>
        <begin position="1"/>
        <end position="96"/>
    </location>
</feature>
<keyword evidence="4 6" id="KW-0788">Thiol protease</keyword>
<organism evidence="9 10">
    <name type="scientific">Nephila pilipes</name>
    <name type="common">Giant wood spider</name>
    <name type="synonym">Nephila maculata</name>
    <dbReference type="NCBI Taxonomy" id="299642"/>
    <lineage>
        <taxon>Eukaryota</taxon>
        <taxon>Metazoa</taxon>
        <taxon>Ecdysozoa</taxon>
        <taxon>Arthropoda</taxon>
        <taxon>Chelicerata</taxon>
        <taxon>Arachnida</taxon>
        <taxon>Araneae</taxon>
        <taxon>Araneomorphae</taxon>
        <taxon>Entelegynae</taxon>
        <taxon>Araneoidea</taxon>
        <taxon>Nephilidae</taxon>
        <taxon>Nephila</taxon>
    </lineage>
</organism>
<feature type="compositionally biased region" description="Polar residues" evidence="7">
    <location>
        <begin position="1"/>
        <end position="12"/>
    </location>
</feature>
<dbReference type="SUPFAM" id="SSF49758">
    <property type="entry name" value="Calpain large subunit, middle domain (domain III)"/>
    <property type="match status" value="1"/>
</dbReference>
<dbReference type="InterPro" id="IPR022682">
    <property type="entry name" value="Calpain_domain_III"/>
</dbReference>
<gene>
    <name evidence="9" type="primary">CalpB</name>
    <name evidence="9" type="ORF">NPIL_691792</name>
</gene>
<keyword evidence="2 6" id="KW-0645">Protease</keyword>
<dbReference type="Gene3D" id="3.90.70.10">
    <property type="entry name" value="Cysteine proteinases"/>
    <property type="match status" value="1"/>
</dbReference>
<dbReference type="GO" id="GO:0004198">
    <property type="term" value="F:calcium-dependent cysteine-type endopeptidase activity"/>
    <property type="evidence" value="ECO:0007669"/>
    <property type="project" value="InterPro"/>
</dbReference>
<evidence type="ECO:0000313" key="10">
    <source>
        <dbReference type="Proteomes" id="UP000887013"/>
    </source>
</evidence>
<sequence length="606" mass="69062">MGSGCSRATKTSAVGPVAADPVDPLEASDMVAGKDRRVSIRDPLVGHQRMGGDKSPPPNLPGQLPPRATKRDVDRVKGSRPPSPMNYDQRWGEREEDVEEEAFDISDISDDSDEITFQDDVNVLRSLALLRVGQLFMDANFPPLEASLYYSHRLVEGKVTWMRPHEMIPEPKLLIDTISRHDIVQGVLADCWFLSSCAAVAQRPDLMRRVIAPYQPLYGMGYRGIVRFRFWRFGKWINVYVDDLLPTREGELLFSRCSDRREFWVALLEKAYAKLHGSYEALEGGQAMDALVDLTSGLSERYDLESAPLNLYQFLLQASSGGAFITCSRKGDWQMANAADPNGLVSGHAYTVTAVAKVPMKEGNKVNLVRIRNPWGNDVEWNGSWNDNDSRWSEVDLHTKHELEWRRRDDGEFWMEYKDFCREFEEVTICTLGPDFDGDGVAEEAGMVKAIRGKWEVPKTSGGSRNNLELFARNPQYLLSVYEHEIKRDQRKDSVGSIGSRYCCAVIALMQVRRRCMKHPGRKMMQVGFVVYRTEDPKRRLSVQDFVTNEEEGNSGPYINYREVFARFELAPGHYVIIPATFEPHRQGSFMIRVYTDCPFDLRELR</sequence>
<comment type="caution">
    <text evidence="9">The sequence shown here is derived from an EMBL/GenBank/DDBJ whole genome shotgun (WGS) entry which is preliminary data.</text>
</comment>
<keyword evidence="10" id="KW-1185">Reference proteome</keyword>
<dbReference type="SMART" id="SM00230">
    <property type="entry name" value="CysPc"/>
    <property type="match status" value="1"/>
</dbReference>
<dbReference type="InterPro" id="IPR022684">
    <property type="entry name" value="Calpain_cysteine_protease"/>
</dbReference>
<dbReference type="InterPro" id="IPR001300">
    <property type="entry name" value="Peptidase_C2_calpain_cat"/>
</dbReference>
<evidence type="ECO:0000256" key="5">
    <source>
        <dbReference type="PIRSR" id="PIRSR622684-1"/>
    </source>
</evidence>
<dbReference type="EMBL" id="BMAW01110146">
    <property type="protein sequence ID" value="GFT41652.1"/>
    <property type="molecule type" value="Genomic_DNA"/>
</dbReference>